<evidence type="ECO:0000313" key="1">
    <source>
        <dbReference type="EMBL" id="VFU60325.1"/>
    </source>
</evidence>
<dbReference type="AlphaFoldDB" id="A0A6N2N2X9"/>
<dbReference type="EMBL" id="CAADRP010002052">
    <property type="protein sequence ID" value="VFU60325.1"/>
    <property type="molecule type" value="Genomic_DNA"/>
</dbReference>
<sequence length="123" mass="13886">MNLKCLCTCTTLFCSSRYLFKEIFFKIVLISGIFSSPEHSQIELLSPLSDLLLHTHSGRGKTCSDRLILVLEQDFPDIAMSTSGEECKNPTLARGQAFIGRSKLAEGNVDFRYRNISPRFESF</sequence>
<reference evidence="1" key="1">
    <citation type="submission" date="2019-03" db="EMBL/GenBank/DDBJ databases">
        <authorList>
            <person name="Mank J."/>
            <person name="Almeida P."/>
        </authorList>
    </citation>
    <scope>NUCLEOTIDE SEQUENCE</scope>
    <source>
        <strain evidence="1">78183</strain>
    </source>
</reference>
<protein>
    <submittedName>
        <fullName evidence="1">Uncharacterized protein</fullName>
    </submittedName>
</protein>
<gene>
    <name evidence="1" type="ORF">SVIM_LOCUS447113</name>
</gene>
<organism evidence="1">
    <name type="scientific">Salix viminalis</name>
    <name type="common">Common osier</name>
    <name type="synonym">Basket willow</name>
    <dbReference type="NCBI Taxonomy" id="40686"/>
    <lineage>
        <taxon>Eukaryota</taxon>
        <taxon>Viridiplantae</taxon>
        <taxon>Streptophyta</taxon>
        <taxon>Embryophyta</taxon>
        <taxon>Tracheophyta</taxon>
        <taxon>Spermatophyta</taxon>
        <taxon>Magnoliopsida</taxon>
        <taxon>eudicotyledons</taxon>
        <taxon>Gunneridae</taxon>
        <taxon>Pentapetalae</taxon>
        <taxon>rosids</taxon>
        <taxon>fabids</taxon>
        <taxon>Malpighiales</taxon>
        <taxon>Salicaceae</taxon>
        <taxon>Saliceae</taxon>
        <taxon>Salix</taxon>
    </lineage>
</organism>
<name>A0A6N2N2X9_SALVM</name>
<proteinExistence type="predicted"/>
<accession>A0A6N2N2X9</accession>